<dbReference type="InterPro" id="IPR035076">
    <property type="entry name" value="Toxin/TOLIP"/>
</dbReference>
<gene>
    <name evidence="3" type="ORF">TcWFU_004398</name>
</gene>
<organism evidence="3 4">
    <name type="scientific">Taenia crassiceps</name>
    <dbReference type="NCBI Taxonomy" id="6207"/>
    <lineage>
        <taxon>Eukaryota</taxon>
        <taxon>Metazoa</taxon>
        <taxon>Spiralia</taxon>
        <taxon>Lophotrochozoa</taxon>
        <taxon>Platyhelminthes</taxon>
        <taxon>Cestoda</taxon>
        <taxon>Eucestoda</taxon>
        <taxon>Cyclophyllidea</taxon>
        <taxon>Taeniidae</taxon>
        <taxon>Taenia</taxon>
    </lineage>
</organism>
<dbReference type="EMBL" id="JAKROA010000002">
    <property type="protein sequence ID" value="KAL5110239.1"/>
    <property type="molecule type" value="Genomic_DNA"/>
</dbReference>
<comment type="caution">
    <text evidence="3">The sequence shown here is derived from an EMBL/GenBank/DDBJ whole genome shotgun (WGS) entry which is preliminary data.</text>
</comment>
<name>A0ABR4QKN3_9CEST</name>
<evidence type="ECO:0000259" key="2">
    <source>
        <dbReference type="Pfam" id="PF00087"/>
    </source>
</evidence>
<protein>
    <recommendedName>
        <fullName evidence="2">Snake toxin/toxin-like domain-containing protein</fullName>
    </recommendedName>
</protein>
<feature type="chain" id="PRO_5045406238" description="Snake toxin/toxin-like domain-containing protein" evidence="1">
    <location>
        <begin position="21"/>
        <end position="143"/>
    </location>
</feature>
<dbReference type="InterPro" id="IPR045860">
    <property type="entry name" value="Snake_toxin-like_sf"/>
</dbReference>
<evidence type="ECO:0000256" key="1">
    <source>
        <dbReference type="SAM" id="SignalP"/>
    </source>
</evidence>
<dbReference type="SUPFAM" id="SSF57302">
    <property type="entry name" value="Snake toxin-like"/>
    <property type="match status" value="1"/>
</dbReference>
<dbReference type="Pfam" id="PF00087">
    <property type="entry name" value="Toxin_TOLIP"/>
    <property type="match status" value="1"/>
</dbReference>
<keyword evidence="1" id="KW-0732">Signal</keyword>
<keyword evidence="4" id="KW-1185">Reference proteome</keyword>
<evidence type="ECO:0000313" key="4">
    <source>
        <dbReference type="Proteomes" id="UP001651158"/>
    </source>
</evidence>
<sequence>MFGILKIVPFILLALPPCLSIDCFKCRNCSSEPTSWRKAPNCRVCSIETTYKNGEVSVIDRKCMKQCQPLETVVVGEGTIIECCYTDLCNSATSLAPCLFLLILRIAPSSKKGNTKDLLSFSPTPTHLVILLSPFKLVLFSVF</sequence>
<accession>A0ABR4QKN3</accession>
<dbReference type="Proteomes" id="UP001651158">
    <property type="component" value="Unassembled WGS sequence"/>
</dbReference>
<proteinExistence type="predicted"/>
<feature type="signal peptide" evidence="1">
    <location>
        <begin position="1"/>
        <end position="20"/>
    </location>
</feature>
<dbReference type="Gene3D" id="2.10.60.10">
    <property type="entry name" value="CD59"/>
    <property type="match status" value="1"/>
</dbReference>
<evidence type="ECO:0000313" key="3">
    <source>
        <dbReference type="EMBL" id="KAL5110239.1"/>
    </source>
</evidence>
<feature type="domain" description="Snake toxin/toxin-like" evidence="2">
    <location>
        <begin position="22"/>
        <end position="90"/>
    </location>
</feature>
<reference evidence="3 4" key="1">
    <citation type="journal article" date="2022" name="Front. Cell. Infect. Microbiol.">
        <title>The Genomes of Two Strains of Taenia crassiceps the Animal Model for the Study of Human Cysticercosis.</title>
        <authorList>
            <person name="Bobes R.J."/>
            <person name="Estrada K."/>
            <person name="Rios-Valencia D.G."/>
            <person name="Calderon-Gallegos A."/>
            <person name="de la Torre P."/>
            <person name="Carrero J.C."/>
            <person name="Sanchez-Flores A."/>
            <person name="Laclette J.P."/>
        </authorList>
    </citation>
    <scope>NUCLEOTIDE SEQUENCE [LARGE SCALE GENOMIC DNA]</scope>
    <source>
        <strain evidence="3">WFUcys</strain>
    </source>
</reference>